<evidence type="ECO:0000313" key="2">
    <source>
        <dbReference type="EMBL" id="SHF15536.1"/>
    </source>
</evidence>
<dbReference type="InterPro" id="IPR037523">
    <property type="entry name" value="VOC_core"/>
</dbReference>
<dbReference type="PANTHER" id="PTHR43279:SF1">
    <property type="entry name" value="CATECHOL-2,3-DIOXYGENASE"/>
    <property type="match status" value="1"/>
</dbReference>
<dbReference type="PROSITE" id="PS51819">
    <property type="entry name" value="VOC"/>
    <property type="match status" value="1"/>
</dbReference>
<dbReference type="InterPro" id="IPR004360">
    <property type="entry name" value="Glyas_Fos-R_dOase_dom"/>
</dbReference>
<proteinExistence type="predicted"/>
<dbReference type="Gene3D" id="3.10.180.10">
    <property type="entry name" value="2,3-Dihydroxybiphenyl 1,2-Dioxygenase, domain 1"/>
    <property type="match status" value="2"/>
</dbReference>
<dbReference type="Pfam" id="PF00903">
    <property type="entry name" value="Glyoxalase"/>
    <property type="match status" value="1"/>
</dbReference>
<dbReference type="EMBL" id="FQUP01000001">
    <property type="protein sequence ID" value="SHF15536.1"/>
    <property type="molecule type" value="Genomic_DNA"/>
</dbReference>
<keyword evidence="2" id="KW-0560">Oxidoreductase</keyword>
<dbReference type="STRING" id="1122133.SAMN02745157_1773"/>
<protein>
    <submittedName>
        <fullName evidence="2">Catechol 2,3-dioxygenase</fullName>
    </submittedName>
</protein>
<accession>A0A1M4ZD83</accession>
<dbReference type="GO" id="GO:0051213">
    <property type="term" value="F:dioxygenase activity"/>
    <property type="evidence" value="ECO:0007669"/>
    <property type="project" value="UniProtKB-KW"/>
</dbReference>
<dbReference type="OrthoDB" id="9792626at2"/>
<keyword evidence="3" id="KW-1185">Reference proteome</keyword>
<dbReference type="AlphaFoldDB" id="A0A1M4ZD83"/>
<name>A0A1M4ZD83_9HYPH</name>
<dbReference type="Proteomes" id="UP000184485">
    <property type="component" value="Unassembled WGS sequence"/>
</dbReference>
<evidence type="ECO:0000259" key="1">
    <source>
        <dbReference type="PROSITE" id="PS51819"/>
    </source>
</evidence>
<gene>
    <name evidence="2" type="ORF">SAMN02745157_1773</name>
</gene>
<dbReference type="InterPro" id="IPR029068">
    <property type="entry name" value="Glyas_Bleomycin-R_OHBP_Dase"/>
</dbReference>
<evidence type="ECO:0000313" key="3">
    <source>
        <dbReference type="Proteomes" id="UP000184485"/>
    </source>
</evidence>
<dbReference type="PANTHER" id="PTHR43279">
    <property type="entry name" value="CATECHOL-2,3-DIOXYGENASE"/>
    <property type="match status" value="1"/>
</dbReference>
<reference evidence="2 3" key="1">
    <citation type="submission" date="2016-11" db="EMBL/GenBank/DDBJ databases">
        <authorList>
            <person name="Jaros S."/>
            <person name="Januszkiewicz K."/>
            <person name="Wedrychowicz H."/>
        </authorList>
    </citation>
    <scope>NUCLEOTIDE SEQUENCE [LARGE SCALE GENOMIC DNA]</scope>
    <source>
        <strain evidence="2 3">DSM 19436</strain>
    </source>
</reference>
<organism evidence="2 3">
    <name type="scientific">Kaistia soli DSM 19436</name>
    <dbReference type="NCBI Taxonomy" id="1122133"/>
    <lineage>
        <taxon>Bacteria</taxon>
        <taxon>Pseudomonadati</taxon>
        <taxon>Pseudomonadota</taxon>
        <taxon>Alphaproteobacteria</taxon>
        <taxon>Hyphomicrobiales</taxon>
        <taxon>Kaistiaceae</taxon>
        <taxon>Kaistia</taxon>
    </lineage>
</organism>
<dbReference type="RefSeq" id="WP_073052284.1">
    <property type="nucleotide sequence ID" value="NZ_FQUP01000001.1"/>
</dbReference>
<dbReference type="SUPFAM" id="SSF54593">
    <property type="entry name" value="Glyoxalase/Bleomycin resistance protein/Dihydroxybiphenyl dioxygenase"/>
    <property type="match status" value="2"/>
</dbReference>
<keyword evidence="2" id="KW-0223">Dioxygenase</keyword>
<sequence>MAETIAAETDLPFALTRPLHIASVGLKVKSIPTVANYYRALLGLETISEKDGLTVLGAGGVPLLELAALPPGAALDDPRRAGLFHTAFLMPTRADLGRWVLHASEKRFPVDGMSDHLVSEAFYLTDPEGNGIEIYADRPETTWTRDGKGLKMATEPLDVNAIVQAVPASAAPYHQAPDLLRIGHVHLRVGDDKLAEDWWTSEIGLDVMAHYPGASFLASGGYHHHIAGNIWRSRGAGKRDAARGGLSHVTLSGSGIAADRELVDPWGTVVRLAAA</sequence>
<feature type="domain" description="VOC" evidence="1">
    <location>
        <begin position="17"/>
        <end position="137"/>
    </location>
</feature>